<proteinExistence type="inferred from homology"/>
<comment type="subcellular location">
    <subcellularLocation>
        <location evidence="1">Endomembrane system</location>
        <topology evidence="1">Multi-pass membrane protein</topology>
    </subcellularLocation>
</comment>
<dbReference type="Gene3D" id="1.20.1250.20">
    <property type="entry name" value="MFS general substrate transporter like domains"/>
    <property type="match status" value="2"/>
</dbReference>
<dbReference type="RefSeq" id="WP_146683400.1">
    <property type="nucleotide sequence ID" value="NZ_CP019646.1"/>
</dbReference>
<dbReference type="Pfam" id="PF07690">
    <property type="entry name" value="MFS_1"/>
    <property type="match status" value="1"/>
</dbReference>
<feature type="transmembrane region" description="Helical" evidence="7">
    <location>
        <begin position="306"/>
        <end position="324"/>
    </location>
</feature>
<evidence type="ECO:0000313" key="9">
    <source>
        <dbReference type="EMBL" id="AQQ71200.1"/>
    </source>
</evidence>
<evidence type="ECO:0000256" key="5">
    <source>
        <dbReference type="ARBA" id="ARBA00022989"/>
    </source>
</evidence>
<dbReference type="GO" id="GO:0022857">
    <property type="term" value="F:transmembrane transporter activity"/>
    <property type="evidence" value="ECO:0007669"/>
    <property type="project" value="InterPro"/>
</dbReference>
<dbReference type="InterPro" id="IPR011701">
    <property type="entry name" value="MFS"/>
</dbReference>
<evidence type="ECO:0000256" key="4">
    <source>
        <dbReference type="ARBA" id="ARBA00022692"/>
    </source>
</evidence>
<feature type="transmembrane region" description="Helical" evidence="7">
    <location>
        <begin position="219"/>
        <end position="239"/>
    </location>
</feature>
<evidence type="ECO:0000313" key="10">
    <source>
        <dbReference type="Proteomes" id="UP000188181"/>
    </source>
</evidence>
<feature type="transmembrane region" description="Helical" evidence="7">
    <location>
        <begin position="137"/>
        <end position="160"/>
    </location>
</feature>
<keyword evidence="3" id="KW-0813">Transport</keyword>
<feature type="transmembrane region" description="Helical" evidence="7">
    <location>
        <begin position="55"/>
        <end position="72"/>
    </location>
</feature>
<comment type="similarity">
    <text evidence="2">Belongs to the major facilitator superfamily.</text>
</comment>
<feature type="transmembrane region" description="Helical" evidence="7">
    <location>
        <begin position="79"/>
        <end position="97"/>
    </location>
</feature>
<dbReference type="STRING" id="1851148.SMSP2_01566"/>
<dbReference type="GO" id="GO:0012505">
    <property type="term" value="C:endomembrane system"/>
    <property type="evidence" value="ECO:0007669"/>
    <property type="project" value="UniProtKB-SubCell"/>
</dbReference>
<dbReference type="PANTHER" id="PTHR23514">
    <property type="entry name" value="BYPASS OF STOP CODON PROTEIN 6"/>
    <property type="match status" value="1"/>
</dbReference>
<name>A0A1Q2MEV0_9BACT</name>
<feature type="domain" description="Major facilitator superfamily (MFS) profile" evidence="8">
    <location>
        <begin position="9"/>
        <end position="398"/>
    </location>
</feature>
<evidence type="ECO:0000256" key="6">
    <source>
        <dbReference type="ARBA" id="ARBA00023136"/>
    </source>
</evidence>
<dbReference type="OrthoDB" id="363005at2"/>
<evidence type="ECO:0000256" key="1">
    <source>
        <dbReference type="ARBA" id="ARBA00004127"/>
    </source>
</evidence>
<dbReference type="SUPFAM" id="SSF103473">
    <property type="entry name" value="MFS general substrate transporter"/>
    <property type="match status" value="1"/>
</dbReference>
<dbReference type="PANTHER" id="PTHR23514:SF3">
    <property type="entry name" value="BYPASS OF STOP CODON PROTEIN 6"/>
    <property type="match status" value="1"/>
</dbReference>
<dbReference type="GO" id="GO:0016020">
    <property type="term" value="C:membrane"/>
    <property type="evidence" value="ECO:0007669"/>
    <property type="project" value="TreeGrafter"/>
</dbReference>
<protein>
    <submittedName>
        <fullName evidence="9">Putative sialic acid transporter</fullName>
    </submittedName>
</protein>
<dbReference type="KEGG" id="pbas:SMSP2_01566"/>
<dbReference type="Proteomes" id="UP000188181">
    <property type="component" value="Chromosome"/>
</dbReference>
<dbReference type="EMBL" id="CP019646">
    <property type="protein sequence ID" value="AQQ71200.1"/>
    <property type="molecule type" value="Genomic_DNA"/>
</dbReference>
<evidence type="ECO:0000256" key="2">
    <source>
        <dbReference type="ARBA" id="ARBA00008335"/>
    </source>
</evidence>
<dbReference type="InterPro" id="IPR051788">
    <property type="entry name" value="MFS_Transporter"/>
</dbReference>
<feature type="transmembrane region" description="Helical" evidence="7">
    <location>
        <begin position="282"/>
        <end position="300"/>
    </location>
</feature>
<evidence type="ECO:0000259" key="8">
    <source>
        <dbReference type="PROSITE" id="PS50850"/>
    </source>
</evidence>
<keyword evidence="6 7" id="KW-0472">Membrane</keyword>
<keyword evidence="4 7" id="KW-0812">Transmembrane</keyword>
<dbReference type="InterPro" id="IPR020846">
    <property type="entry name" value="MFS_dom"/>
</dbReference>
<dbReference type="InterPro" id="IPR036259">
    <property type="entry name" value="MFS_trans_sf"/>
</dbReference>
<keyword evidence="10" id="KW-1185">Reference proteome</keyword>
<feature type="transmembrane region" description="Helical" evidence="7">
    <location>
        <begin position="375"/>
        <end position="395"/>
    </location>
</feature>
<accession>A0A1Q2MEV0</accession>
<gene>
    <name evidence="9" type="ORF">SMSP2_01566</name>
</gene>
<feature type="transmembrane region" description="Helical" evidence="7">
    <location>
        <begin position="344"/>
        <end position="363"/>
    </location>
</feature>
<evidence type="ECO:0000256" key="7">
    <source>
        <dbReference type="SAM" id="Phobius"/>
    </source>
</evidence>
<dbReference type="AlphaFoldDB" id="A0A1Q2MEV0"/>
<keyword evidence="5 7" id="KW-1133">Transmembrane helix</keyword>
<reference evidence="10" key="1">
    <citation type="submission" date="2017-02" db="EMBL/GenBank/DDBJ databases">
        <title>Comparative genomics and description of representatives of a novel lineage of planctomycetes thriving in anoxic sediments.</title>
        <authorList>
            <person name="Spring S."/>
            <person name="Bunk B."/>
            <person name="Sproer C."/>
        </authorList>
    </citation>
    <scope>NUCLEOTIDE SEQUENCE [LARGE SCALE GENOMIC DNA]</scope>
    <source>
        <strain evidence="10">SM-Chi-D1</strain>
    </source>
</reference>
<organism evidence="9 10">
    <name type="scientific">Limihaloglobus sulfuriphilus</name>
    <dbReference type="NCBI Taxonomy" id="1851148"/>
    <lineage>
        <taxon>Bacteria</taxon>
        <taxon>Pseudomonadati</taxon>
        <taxon>Planctomycetota</taxon>
        <taxon>Phycisphaerae</taxon>
        <taxon>Sedimentisphaerales</taxon>
        <taxon>Sedimentisphaeraceae</taxon>
        <taxon>Limihaloglobus</taxon>
    </lineage>
</organism>
<feature type="transmembrane region" description="Helical" evidence="7">
    <location>
        <begin position="251"/>
        <end position="270"/>
    </location>
</feature>
<sequence>MARLRFGRYDYASFICFFAYAACSVILPVSLVPLAAELGFSLEEGGMTAGGAMQLGRTISMLLIMLSCGFIAGHIGKRWTMGLSVLVMGIGIMTCAISPSYWILFIAMSIAGMGEGVIEGLATPFIQDLHTDEPGRYINFTHSFWSVGVVVTVLVVGALLSMGVSWRVLLASAAGLSILTSLIYLAPQREGKEYPDHPERIHWSITLNHAKDIITTRHFWLFFAAMFFAGGGEFGITFWTASFIQLNFVSAAWAGGVGTACFAGGMFLGRSGWGFFIKQHQLKYLVAYSAASAALITLALPFVQGLWVLFVLLFLTGVCVAPFWPSVQSYSTNRLHERDTTMIFILLSCAGIPGCGVITWLMGLLGNIGGLRMSFFVIPACFAILAILITADIVYARAQSRRQSKQALAPESEESSLC</sequence>
<feature type="transmembrane region" description="Helical" evidence="7">
    <location>
        <begin position="12"/>
        <end position="35"/>
    </location>
</feature>
<dbReference type="PROSITE" id="PS50850">
    <property type="entry name" value="MFS"/>
    <property type="match status" value="1"/>
</dbReference>
<evidence type="ECO:0000256" key="3">
    <source>
        <dbReference type="ARBA" id="ARBA00022448"/>
    </source>
</evidence>